<evidence type="ECO:0000313" key="1">
    <source>
        <dbReference type="EMBL" id="SUZ95268.1"/>
    </source>
</evidence>
<proteinExistence type="predicted"/>
<accession>A0A381RW84</accession>
<dbReference type="PANTHER" id="PTHR10151">
    <property type="entry name" value="ECTONUCLEOTIDE PYROPHOSPHATASE/PHOSPHODIESTERASE"/>
    <property type="match status" value="1"/>
</dbReference>
<dbReference type="SUPFAM" id="SSF53649">
    <property type="entry name" value="Alkaline phosphatase-like"/>
    <property type="match status" value="1"/>
</dbReference>
<evidence type="ECO:0008006" key="2">
    <source>
        <dbReference type="Google" id="ProtNLM"/>
    </source>
</evidence>
<name>A0A381RW84_9ZZZZ</name>
<dbReference type="Pfam" id="PF01663">
    <property type="entry name" value="Phosphodiest"/>
    <property type="match status" value="1"/>
</dbReference>
<dbReference type="EMBL" id="UINC01002310">
    <property type="protein sequence ID" value="SUZ95268.1"/>
    <property type="molecule type" value="Genomic_DNA"/>
</dbReference>
<dbReference type="PANTHER" id="PTHR10151:SF120">
    <property type="entry name" value="BIS(5'-ADENOSYL)-TRIPHOSPHATASE"/>
    <property type="match status" value="1"/>
</dbReference>
<dbReference type="InterPro" id="IPR017850">
    <property type="entry name" value="Alkaline_phosphatase_core_sf"/>
</dbReference>
<organism evidence="1">
    <name type="scientific">marine metagenome</name>
    <dbReference type="NCBI Taxonomy" id="408172"/>
    <lineage>
        <taxon>unclassified sequences</taxon>
        <taxon>metagenomes</taxon>
        <taxon>ecological metagenomes</taxon>
    </lineage>
</organism>
<sequence length="481" mass="50692">MSSVLVFVFDGLQPSQVNPRLMPNLSAFAAAGLTFANHHAVFPSVTRVNCSSIVTGMDPGGHGLAGNRLLIRDFDPDQAMGAMEPELSQVANAGVPILLAPTLAQILSQHGKEYVAIGVGTSGNAYLHNPTAEDSGGATIHPTFALPRDLHESLIDRFGPWPEEAVPNTSRLAHAARIMTEYVLPELMPAVSLIWSSEPDKAQHAAGVGSSLSDTSIKEADGQFGYILQWLRETSRMQDTDIIVASDHGYSTISEAVAVESLVREAGFPLSSEPGGVVVAQNGGAVLFYTPPGDLDTAQRLAAWLMAQPWCGALTASDAVAGIPGTLLASLVGNQGPRTPELTMSFRWESAGNEAGYPGTVYSTYGEPGTGQHGSMSRHEMNNILFAGGPSFRSNLRSEIPSGNLDLAPTILRILGISGGSDMDGRVLEEALAGGASGNDMGWSSEVHYAAFSLGEETYRQEIKVSTVGATSYVDEGNRVI</sequence>
<dbReference type="Gene3D" id="3.40.720.10">
    <property type="entry name" value="Alkaline Phosphatase, subunit A"/>
    <property type="match status" value="2"/>
</dbReference>
<gene>
    <name evidence="1" type="ORF">METZ01_LOCUS48122</name>
</gene>
<dbReference type="InterPro" id="IPR002591">
    <property type="entry name" value="Phosphodiest/P_Trfase"/>
</dbReference>
<dbReference type="AlphaFoldDB" id="A0A381RW84"/>
<dbReference type="GO" id="GO:0016787">
    <property type="term" value="F:hydrolase activity"/>
    <property type="evidence" value="ECO:0007669"/>
    <property type="project" value="UniProtKB-ARBA"/>
</dbReference>
<protein>
    <recommendedName>
        <fullName evidence="2">Alkaline phosphatase family protein</fullName>
    </recommendedName>
</protein>
<reference evidence="1" key="1">
    <citation type="submission" date="2018-05" db="EMBL/GenBank/DDBJ databases">
        <authorList>
            <person name="Lanie J.A."/>
            <person name="Ng W.-L."/>
            <person name="Kazmierczak K.M."/>
            <person name="Andrzejewski T.M."/>
            <person name="Davidsen T.M."/>
            <person name="Wayne K.J."/>
            <person name="Tettelin H."/>
            <person name="Glass J.I."/>
            <person name="Rusch D."/>
            <person name="Podicherti R."/>
            <person name="Tsui H.-C.T."/>
            <person name="Winkler M.E."/>
        </authorList>
    </citation>
    <scope>NUCLEOTIDE SEQUENCE</scope>
</reference>